<dbReference type="Gene3D" id="3.30.420.270">
    <property type="match status" value="1"/>
</dbReference>
<evidence type="ECO:0000256" key="1">
    <source>
        <dbReference type="ARBA" id="ARBA00003540"/>
    </source>
</evidence>
<dbReference type="PANTHER" id="PTHR30558">
    <property type="entry name" value="EXBD MEMBRANE COMPONENT OF PMF-DRIVEN MACROMOLECULE IMPORT SYSTEM"/>
    <property type="match status" value="1"/>
</dbReference>
<keyword evidence="9 12" id="KW-0653">Protein transport</keyword>
<keyword evidence="6" id="KW-1003">Cell membrane</keyword>
<evidence type="ECO:0000313" key="13">
    <source>
        <dbReference type="EMBL" id="OOZ38250.1"/>
    </source>
</evidence>
<evidence type="ECO:0000256" key="9">
    <source>
        <dbReference type="ARBA" id="ARBA00022927"/>
    </source>
</evidence>
<name>A0A1T2KZQ3_9GAMM</name>
<dbReference type="OrthoDB" id="9798629at2"/>
<evidence type="ECO:0000313" key="14">
    <source>
        <dbReference type="Proteomes" id="UP000190198"/>
    </source>
</evidence>
<accession>A0A1T2KZQ3</accession>
<evidence type="ECO:0000256" key="5">
    <source>
        <dbReference type="ARBA" id="ARBA00022448"/>
    </source>
</evidence>
<proteinExistence type="inferred from homology"/>
<comment type="similarity">
    <text evidence="3 12">Belongs to the ExbD/TolR family.</text>
</comment>
<keyword evidence="5 12" id="KW-0813">Transport</keyword>
<dbReference type="GO" id="GO:0022857">
    <property type="term" value="F:transmembrane transporter activity"/>
    <property type="evidence" value="ECO:0007669"/>
    <property type="project" value="InterPro"/>
</dbReference>
<evidence type="ECO:0000256" key="8">
    <source>
        <dbReference type="ARBA" id="ARBA00022692"/>
    </source>
</evidence>
<evidence type="ECO:0000256" key="7">
    <source>
        <dbReference type="ARBA" id="ARBA00022519"/>
    </source>
</evidence>
<evidence type="ECO:0000256" key="11">
    <source>
        <dbReference type="ARBA" id="ARBA00023136"/>
    </source>
</evidence>
<evidence type="ECO:0000256" key="4">
    <source>
        <dbReference type="ARBA" id="ARBA00011471"/>
    </source>
</evidence>
<dbReference type="Pfam" id="PF02472">
    <property type="entry name" value="ExbD"/>
    <property type="match status" value="1"/>
</dbReference>
<keyword evidence="7" id="KW-0997">Cell inner membrane</keyword>
<dbReference type="InterPro" id="IPR003400">
    <property type="entry name" value="ExbD"/>
</dbReference>
<comment type="caution">
    <text evidence="13">The sequence shown here is derived from an EMBL/GenBank/DDBJ whole genome shotgun (WGS) entry which is preliminary data.</text>
</comment>
<dbReference type="EMBL" id="MPRK01000199">
    <property type="protein sequence ID" value="OOZ38250.1"/>
    <property type="molecule type" value="Genomic_DNA"/>
</dbReference>
<dbReference type="Proteomes" id="UP000190198">
    <property type="component" value="Unassembled WGS sequence"/>
</dbReference>
<keyword evidence="11" id="KW-0472">Membrane</keyword>
<gene>
    <name evidence="13" type="ORF">BOW52_08955</name>
</gene>
<dbReference type="RefSeq" id="WP_078477422.1">
    <property type="nucleotide sequence ID" value="NZ_MPRK01000199.1"/>
</dbReference>
<protein>
    <recommendedName>
        <fullName evidence="15">Biopolymer transporter ExbD</fullName>
    </recommendedName>
</protein>
<keyword evidence="8 12" id="KW-0812">Transmembrane</keyword>
<organism evidence="13 14">
    <name type="scientific">Solemya elarraichensis gill symbiont</name>
    <dbReference type="NCBI Taxonomy" id="1918949"/>
    <lineage>
        <taxon>Bacteria</taxon>
        <taxon>Pseudomonadati</taxon>
        <taxon>Pseudomonadota</taxon>
        <taxon>Gammaproteobacteria</taxon>
        <taxon>sulfur-oxidizing symbionts</taxon>
    </lineage>
</organism>
<evidence type="ECO:0000256" key="12">
    <source>
        <dbReference type="RuleBase" id="RU003879"/>
    </source>
</evidence>
<keyword evidence="14" id="KW-1185">Reference proteome</keyword>
<dbReference type="GO" id="GO:0005886">
    <property type="term" value="C:plasma membrane"/>
    <property type="evidence" value="ECO:0007669"/>
    <property type="project" value="UniProtKB-SubCell"/>
</dbReference>
<dbReference type="PANTHER" id="PTHR30558:SF12">
    <property type="entry name" value="BIOPOLYMER TRANSPORT PROTEIN EXBD"/>
    <property type="match status" value="1"/>
</dbReference>
<sequence length="124" mass="13872">MKPMAQVNMIPFIDVMLVMLCIILTTATFVAQGKIPIDLPQAKSTEVSQADEHTEIVINKVGEYFVNDKPIDESELIALIGDLEMEEKIRLKVDSDTEFKHFVLVIDEIKAAGLENLAIVTEKK</sequence>
<dbReference type="GO" id="GO:0015031">
    <property type="term" value="P:protein transport"/>
    <property type="evidence" value="ECO:0007669"/>
    <property type="project" value="UniProtKB-KW"/>
</dbReference>
<comment type="subcellular location">
    <subcellularLocation>
        <location evidence="2">Cell inner membrane</location>
        <topology evidence="2">Single-pass type II membrane protein</topology>
    </subcellularLocation>
    <subcellularLocation>
        <location evidence="12">Cell membrane</location>
        <topology evidence="12">Single-pass type II membrane protein</topology>
    </subcellularLocation>
</comment>
<keyword evidence="10" id="KW-1133">Transmembrane helix</keyword>
<evidence type="ECO:0000256" key="2">
    <source>
        <dbReference type="ARBA" id="ARBA00004249"/>
    </source>
</evidence>
<comment type="function">
    <text evidence="1">Involved in the TonB-dependent energy-dependent transport of various receptor-bound substrates.</text>
</comment>
<evidence type="ECO:0000256" key="6">
    <source>
        <dbReference type="ARBA" id="ARBA00022475"/>
    </source>
</evidence>
<comment type="subunit">
    <text evidence="4">The accessory proteins ExbB and ExbD seem to form a complex with TonB.</text>
</comment>
<evidence type="ECO:0008006" key="15">
    <source>
        <dbReference type="Google" id="ProtNLM"/>
    </source>
</evidence>
<dbReference type="AlphaFoldDB" id="A0A1T2KZQ3"/>
<reference evidence="13 14" key="1">
    <citation type="submission" date="2016-11" db="EMBL/GenBank/DDBJ databases">
        <title>Mixed transmission modes and dynamic genome evolution in an obligate animal-bacterial symbiosis.</title>
        <authorList>
            <person name="Russell S.L."/>
            <person name="Corbett-Detig R.B."/>
            <person name="Cavanaugh C.M."/>
        </authorList>
    </citation>
    <scope>NUCLEOTIDE SEQUENCE [LARGE SCALE GENOMIC DNA]</scope>
    <source>
        <strain evidence="13">Sp-SM6</strain>
    </source>
</reference>
<evidence type="ECO:0000256" key="10">
    <source>
        <dbReference type="ARBA" id="ARBA00022989"/>
    </source>
</evidence>
<evidence type="ECO:0000256" key="3">
    <source>
        <dbReference type="ARBA" id="ARBA00005811"/>
    </source>
</evidence>